<reference evidence="1" key="1">
    <citation type="submission" date="2021-02" db="EMBL/GenBank/DDBJ databases">
        <authorList>
            <person name="Dougan E. K."/>
            <person name="Rhodes N."/>
            <person name="Thang M."/>
            <person name="Chan C."/>
        </authorList>
    </citation>
    <scope>NUCLEOTIDE SEQUENCE</scope>
</reference>
<name>A0A812J9W2_9DINO</name>
<keyword evidence="2" id="KW-1185">Reference proteome</keyword>
<dbReference type="EMBL" id="CAJNDS010000376">
    <property type="protein sequence ID" value="CAE7198995.1"/>
    <property type="molecule type" value="Genomic_DNA"/>
</dbReference>
<gene>
    <name evidence="1" type="ORF">SNAT2548_LOCUS5797</name>
</gene>
<evidence type="ECO:0000313" key="2">
    <source>
        <dbReference type="Proteomes" id="UP000604046"/>
    </source>
</evidence>
<sequence length="586" mass="65724">MEEDLQHVHRAVALLGGQRLSHEEEIEHEALQTAAATNRLLEMKAQALGIYQQTAAARKLEQQVLMVGVGNFSVLHLLEHQTVQEAQEAMRLFDAMWWNVRRHLDEYLQAADEHISAMRGASNVLQSYTAACRASFAQLKAAYGSSARAQQKAHQLLTKTWTSVVSLLGNMASQIQDGGLFTKLVLQDLEAMRGTILQSMTPRESLAFCANATTGLLILQDRLGHALTSGFSGQTQRQLATLFWELVMLQDRYEWSGMGHPPDLEVAEESAARLQSAMLSGTEMVLPALVARWRSEECADSRVQTVPQATQTSRLPILPKGASMLQGQGLQEQATKPQEAKAPLWHPMCRYVHEDPSIRDLERPLPKKKNLALSQRSGELQKPDTPPIELIQMSATSGARAEGEKDISELNSFESPTAIPTCRAPLEIQYYNAAALFVGAMQQSVYHAWNELQRWQATSLEQVAFKIAEKAQTWHGLEKMPADWQTSSGYENLKARSERLSGADTFLDDLLFDDCQLRWQVFHEKVILASARESTTDNEKVAKVEQYLQEFRRQAKDSLWAALATDLGFSTKAKCSYENWLFSHRF</sequence>
<dbReference type="AlphaFoldDB" id="A0A812J9W2"/>
<accession>A0A812J9W2</accession>
<protein>
    <submittedName>
        <fullName evidence="1">Uncharacterized protein</fullName>
    </submittedName>
</protein>
<comment type="caution">
    <text evidence="1">The sequence shown here is derived from an EMBL/GenBank/DDBJ whole genome shotgun (WGS) entry which is preliminary data.</text>
</comment>
<dbReference type="Proteomes" id="UP000604046">
    <property type="component" value="Unassembled WGS sequence"/>
</dbReference>
<evidence type="ECO:0000313" key="1">
    <source>
        <dbReference type="EMBL" id="CAE7198995.1"/>
    </source>
</evidence>
<organism evidence="1 2">
    <name type="scientific">Symbiodinium natans</name>
    <dbReference type="NCBI Taxonomy" id="878477"/>
    <lineage>
        <taxon>Eukaryota</taxon>
        <taxon>Sar</taxon>
        <taxon>Alveolata</taxon>
        <taxon>Dinophyceae</taxon>
        <taxon>Suessiales</taxon>
        <taxon>Symbiodiniaceae</taxon>
        <taxon>Symbiodinium</taxon>
    </lineage>
</organism>
<proteinExistence type="predicted"/>